<accession>A0ABQ3EWB1</accession>
<sequence>MREDDARAAAADFERALGAKDFTGACARLAPQTREEVEDSEGKGCADAVPGLSLPVVGGPVRVTVYGRQAQVAGPGDTLFLSLFDHGWKVVAAGCEPRPGQPYQCTVKGG</sequence>
<name>A0ABQ3EWB1_9ACTN</name>
<dbReference type="EMBL" id="BMVP01000004">
    <property type="protein sequence ID" value="GHB56417.1"/>
    <property type="molecule type" value="Genomic_DNA"/>
</dbReference>
<keyword evidence="2" id="KW-1185">Reference proteome</keyword>
<evidence type="ECO:0008006" key="3">
    <source>
        <dbReference type="Google" id="ProtNLM"/>
    </source>
</evidence>
<organism evidence="1 2">
    <name type="scientific">Streptomyces cirratus</name>
    <dbReference type="NCBI Taxonomy" id="68187"/>
    <lineage>
        <taxon>Bacteria</taxon>
        <taxon>Bacillati</taxon>
        <taxon>Actinomycetota</taxon>
        <taxon>Actinomycetes</taxon>
        <taxon>Kitasatosporales</taxon>
        <taxon>Streptomycetaceae</taxon>
        <taxon>Streptomyces</taxon>
    </lineage>
</organism>
<evidence type="ECO:0000313" key="2">
    <source>
        <dbReference type="Proteomes" id="UP000642673"/>
    </source>
</evidence>
<gene>
    <name evidence="1" type="ORF">GCM10010347_28120</name>
</gene>
<proteinExistence type="predicted"/>
<evidence type="ECO:0000313" key="1">
    <source>
        <dbReference type="EMBL" id="GHB56417.1"/>
    </source>
</evidence>
<protein>
    <recommendedName>
        <fullName evidence="3">Lipoprotein</fullName>
    </recommendedName>
</protein>
<comment type="caution">
    <text evidence="1">The sequence shown here is derived from an EMBL/GenBank/DDBJ whole genome shotgun (WGS) entry which is preliminary data.</text>
</comment>
<dbReference type="Proteomes" id="UP000642673">
    <property type="component" value="Unassembled WGS sequence"/>
</dbReference>
<reference evidence="2" key="1">
    <citation type="journal article" date="2019" name="Int. J. Syst. Evol. Microbiol.">
        <title>The Global Catalogue of Microorganisms (GCM) 10K type strain sequencing project: providing services to taxonomists for standard genome sequencing and annotation.</title>
        <authorList>
            <consortium name="The Broad Institute Genomics Platform"/>
            <consortium name="The Broad Institute Genome Sequencing Center for Infectious Disease"/>
            <person name="Wu L."/>
            <person name="Ma J."/>
        </authorList>
    </citation>
    <scope>NUCLEOTIDE SEQUENCE [LARGE SCALE GENOMIC DNA]</scope>
    <source>
        <strain evidence="2">JCM 4738</strain>
    </source>
</reference>
<dbReference type="RefSeq" id="WP_229873702.1">
    <property type="nucleotide sequence ID" value="NZ_BMVP01000004.1"/>
</dbReference>